<comment type="caution">
    <text evidence="15">The sequence shown here is derived from an EMBL/GenBank/DDBJ whole genome shotgun (WGS) entry which is preliminary data.</text>
</comment>
<feature type="transmembrane region" description="Helical" evidence="13">
    <location>
        <begin position="116"/>
        <end position="135"/>
    </location>
</feature>
<dbReference type="InterPro" id="IPR011577">
    <property type="entry name" value="Cyt_b561_bac/Ni-Hgenase"/>
</dbReference>
<proteinExistence type="inferred from homology"/>
<dbReference type="PATRIC" id="fig|1354337.4.peg.1699"/>
<evidence type="ECO:0000256" key="12">
    <source>
        <dbReference type="ARBA" id="ARBA00023136"/>
    </source>
</evidence>
<dbReference type="NCBIfam" id="TIGR01583">
    <property type="entry name" value="formate-DH-gamm"/>
    <property type="match status" value="1"/>
</dbReference>
<evidence type="ECO:0000256" key="6">
    <source>
        <dbReference type="ARBA" id="ARBA00022617"/>
    </source>
</evidence>
<dbReference type="PANTHER" id="PTHR30074:SF2">
    <property type="entry name" value="FORMATE DEHYDROGENASE, CYTOCHROME B556(FDO) SUBUNIT"/>
    <property type="match status" value="1"/>
</dbReference>
<dbReference type="RefSeq" id="WP_066749629.1">
    <property type="nucleotide sequence ID" value="NZ_LXEN01000079.1"/>
</dbReference>
<dbReference type="GO" id="GO:0009055">
    <property type="term" value="F:electron transfer activity"/>
    <property type="evidence" value="ECO:0007669"/>
    <property type="project" value="InterPro"/>
</dbReference>
<keyword evidence="11" id="KW-0408">Iron</keyword>
<dbReference type="GO" id="GO:0009061">
    <property type="term" value="P:anaerobic respiration"/>
    <property type="evidence" value="ECO:0007669"/>
    <property type="project" value="TreeGrafter"/>
</dbReference>
<comment type="similarity">
    <text evidence="3">Belongs to the formate dehydrogenase gamma subunit family.</text>
</comment>
<accession>A0A198FWI8</accession>
<dbReference type="GO" id="GO:0005886">
    <property type="term" value="C:plasma membrane"/>
    <property type="evidence" value="ECO:0007669"/>
    <property type="project" value="UniProtKB-SubCell"/>
</dbReference>
<feature type="transmembrane region" description="Helical" evidence="13">
    <location>
        <begin position="57"/>
        <end position="75"/>
    </location>
</feature>
<name>A0A198FWI8_9GAMM</name>
<dbReference type="InterPro" id="IPR051817">
    <property type="entry name" value="FDH_cytochrome_b556_subunit"/>
</dbReference>
<evidence type="ECO:0000256" key="11">
    <source>
        <dbReference type="ARBA" id="ARBA00023004"/>
    </source>
</evidence>
<dbReference type="EC" id="1.2.1.2" evidence="15"/>
<dbReference type="SUPFAM" id="SSF81342">
    <property type="entry name" value="Transmembrane di-heme cytochromes"/>
    <property type="match status" value="1"/>
</dbReference>
<evidence type="ECO:0000256" key="9">
    <source>
        <dbReference type="ARBA" id="ARBA00022982"/>
    </source>
</evidence>
<evidence type="ECO:0000256" key="4">
    <source>
        <dbReference type="ARBA" id="ARBA00022448"/>
    </source>
</evidence>
<evidence type="ECO:0000313" key="15">
    <source>
        <dbReference type="EMBL" id="OAT29090.1"/>
    </source>
</evidence>
<dbReference type="AlphaFoldDB" id="A0A198FWI8"/>
<feature type="domain" description="Cytochrome b561 bacterial/Ni-hydrogenase" evidence="14">
    <location>
        <begin position="11"/>
        <end position="186"/>
    </location>
</feature>
<evidence type="ECO:0000256" key="2">
    <source>
        <dbReference type="ARBA" id="ARBA00004651"/>
    </source>
</evidence>
<dbReference type="GO" id="GO:0009326">
    <property type="term" value="C:formate dehydrogenase complex"/>
    <property type="evidence" value="ECO:0007669"/>
    <property type="project" value="InterPro"/>
</dbReference>
<comment type="cofactor">
    <cofactor evidence="1">
        <name>heme</name>
        <dbReference type="ChEBI" id="CHEBI:30413"/>
    </cofactor>
</comment>
<organism evidence="15 16">
    <name type="scientific">Proteus myxofaciens ATCC 19692</name>
    <dbReference type="NCBI Taxonomy" id="1354337"/>
    <lineage>
        <taxon>Bacteria</taxon>
        <taxon>Pseudomonadati</taxon>
        <taxon>Pseudomonadota</taxon>
        <taxon>Gammaproteobacteria</taxon>
        <taxon>Enterobacterales</taxon>
        <taxon>Morganellaceae</taxon>
        <taxon>Proteus</taxon>
    </lineage>
</organism>
<evidence type="ECO:0000256" key="8">
    <source>
        <dbReference type="ARBA" id="ARBA00022723"/>
    </source>
</evidence>
<keyword evidence="10 13" id="KW-1133">Transmembrane helix</keyword>
<keyword evidence="16" id="KW-1185">Reference proteome</keyword>
<sequence>MMKKKSDKILRHTASERINHWVVVIVFIFTAFSGLGFFFPSLNWFMNVLGTPQLARLLHPFVGSVMAFLFIFMFFRYLKHNFIDKDDLVWAKNIHKVLKNEEAGDIGHYNLGQKGIYWTLSLSLILLTVSGIIIWRPYFADYFSIPVIRIALLVHSLSAILLIITVLVHAYAAFWVKGSIRSMVEGWVTRGWAKKHHPRWYREVLEEEKKEAEEAEKQSKKK</sequence>
<evidence type="ECO:0000256" key="3">
    <source>
        <dbReference type="ARBA" id="ARBA00010747"/>
    </source>
</evidence>
<keyword evidence="4" id="KW-0813">Transport</keyword>
<keyword evidence="8" id="KW-0479">Metal-binding</keyword>
<gene>
    <name evidence="15" type="ORF">M983_1658</name>
</gene>
<dbReference type="GO" id="GO:0015944">
    <property type="term" value="P:formate oxidation"/>
    <property type="evidence" value="ECO:0007669"/>
    <property type="project" value="TreeGrafter"/>
</dbReference>
<feature type="transmembrane region" description="Helical" evidence="13">
    <location>
        <begin position="21"/>
        <end position="45"/>
    </location>
</feature>
<dbReference type="OrthoDB" id="9790598at2"/>
<dbReference type="FunFam" id="1.20.950.20:FF:000002">
    <property type="entry name" value="Formate dehydrogenase cytochrome b556 subunit"/>
    <property type="match status" value="1"/>
</dbReference>
<evidence type="ECO:0000259" key="14">
    <source>
        <dbReference type="Pfam" id="PF01292"/>
    </source>
</evidence>
<dbReference type="PANTHER" id="PTHR30074">
    <property type="entry name" value="FORMATE DEHYDROGENASE, NITRATE-INDUCIBLE, CYTOCHROME B556 FDN SUBUNIT"/>
    <property type="match status" value="1"/>
</dbReference>
<evidence type="ECO:0000313" key="16">
    <source>
        <dbReference type="Proteomes" id="UP000094023"/>
    </source>
</evidence>
<dbReference type="InterPro" id="IPR016174">
    <property type="entry name" value="Di-haem_cyt_TM"/>
</dbReference>
<comment type="subcellular location">
    <subcellularLocation>
        <location evidence="2">Cell membrane</location>
        <topology evidence="2">Multi-pass membrane protein</topology>
    </subcellularLocation>
</comment>
<keyword evidence="9" id="KW-0249">Electron transport</keyword>
<reference evidence="15 16" key="1">
    <citation type="submission" date="2016-04" db="EMBL/GenBank/DDBJ databases">
        <title>ATOL: Assembling a taxonomically balanced genome-scale reconstruction of the evolutionary history of the Enterobacteriaceae.</title>
        <authorList>
            <person name="Plunkett G.III."/>
            <person name="Neeno-Eckwall E.C."/>
            <person name="Glasner J.D."/>
            <person name="Perna N.T."/>
        </authorList>
    </citation>
    <scope>NUCLEOTIDE SEQUENCE [LARGE SCALE GENOMIC DNA]</scope>
    <source>
        <strain evidence="15 16">ATCC 19692</strain>
    </source>
</reference>
<dbReference type="GO" id="GO:0046872">
    <property type="term" value="F:metal ion binding"/>
    <property type="evidence" value="ECO:0007669"/>
    <property type="project" value="UniProtKB-KW"/>
</dbReference>
<dbReference type="GO" id="GO:0008863">
    <property type="term" value="F:formate dehydrogenase (NAD+) activity"/>
    <property type="evidence" value="ECO:0007669"/>
    <property type="project" value="InterPro"/>
</dbReference>
<keyword evidence="6" id="KW-0349">Heme</keyword>
<dbReference type="Pfam" id="PF01292">
    <property type="entry name" value="Ni_hydr_CYTB"/>
    <property type="match status" value="1"/>
</dbReference>
<dbReference type="Proteomes" id="UP000094023">
    <property type="component" value="Unassembled WGS sequence"/>
</dbReference>
<keyword evidence="15" id="KW-0560">Oxidoreductase</keyword>
<keyword evidence="5" id="KW-1003">Cell membrane</keyword>
<dbReference type="NCBIfam" id="NF007924">
    <property type="entry name" value="PRK10639.1"/>
    <property type="match status" value="1"/>
</dbReference>
<protein>
    <submittedName>
        <fullName evidence="15">Formate dehydrogenase O gamma subunit</fullName>
        <ecNumber evidence="15">1.2.1.2</ecNumber>
    </submittedName>
</protein>
<dbReference type="EMBL" id="LXEN01000079">
    <property type="protein sequence ID" value="OAT29090.1"/>
    <property type="molecule type" value="Genomic_DNA"/>
</dbReference>
<dbReference type="InterPro" id="IPR006471">
    <property type="entry name" value="Formate_DH_gsu"/>
</dbReference>
<dbReference type="Gene3D" id="1.20.950.20">
    <property type="entry name" value="Transmembrane di-heme cytochromes, Chain C"/>
    <property type="match status" value="1"/>
</dbReference>
<feature type="transmembrane region" description="Helical" evidence="13">
    <location>
        <begin position="147"/>
        <end position="174"/>
    </location>
</feature>
<keyword evidence="12 13" id="KW-0472">Membrane</keyword>
<dbReference type="STRING" id="1354337.M983_1658"/>
<evidence type="ECO:0000256" key="10">
    <source>
        <dbReference type="ARBA" id="ARBA00022989"/>
    </source>
</evidence>
<evidence type="ECO:0000256" key="1">
    <source>
        <dbReference type="ARBA" id="ARBA00001971"/>
    </source>
</evidence>
<evidence type="ECO:0000256" key="5">
    <source>
        <dbReference type="ARBA" id="ARBA00022475"/>
    </source>
</evidence>
<evidence type="ECO:0000256" key="13">
    <source>
        <dbReference type="SAM" id="Phobius"/>
    </source>
</evidence>
<dbReference type="GO" id="GO:0022904">
    <property type="term" value="P:respiratory electron transport chain"/>
    <property type="evidence" value="ECO:0007669"/>
    <property type="project" value="InterPro"/>
</dbReference>
<dbReference type="GO" id="GO:0036397">
    <property type="term" value="F:formate dehydrogenase (quinone) activity"/>
    <property type="evidence" value="ECO:0007669"/>
    <property type="project" value="TreeGrafter"/>
</dbReference>
<evidence type="ECO:0000256" key="7">
    <source>
        <dbReference type="ARBA" id="ARBA00022692"/>
    </source>
</evidence>
<keyword evidence="7 13" id="KW-0812">Transmembrane</keyword>